<dbReference type="CDD" id="cd16833">
    <property type="entry name" value="YfiH"/>
    <property type="match status" value="1"/>
</dbReference>
<evidence type="ECO:0000256" key="8">
    <source>
        <dbReference type="ARBA" id="ARBA00048968"/>
    </source>
</evidence>
<protein>
    <recommendedName>
        <fullName evidence="10">Purine nucleoside phosphorylase</fullName>
    </recommendedName>
</protein>
<evidence type="ECO:0000256" key="4">
    <source>
        <dbReference type="ARBA" id="ARBA00022723"/>
    </source>
</evidence>
<dbReference type="InterPro" id="IPR038371">
    <property type="entry name" value="Cu_polyphenol_OxRdtase_sf"/>
</dbReference>
<comment type="catalytic activity">
    <reaction evidence="9">
        <text>S-methyl-5'-thioadenosine + phosphate = 5-(methylsulfanyl)-alpha-D-ribose 1-phosphate + adenine</text>
        <dbReference type="Rhea" id="RHEA:11852"/>
        <dbReference type="ChEBI" id="CHEBI:16708"/>
        <dbReference type="ChEBI" id="CHEBI:17509"/>
        <dbReference type="ChEBI" id="CHEBI:43474"/>
        <dbReference type="ChEBI" id="CHEBI:58533"/>
        <dbReference type="EC" id="2.4.2.28"/>
    </reaction>
    <physiologicalReaction direction="left-to-right" evidence="9">
        <dbReference type="Rhea" id="RHEA:11853"/>
    </physiologicalReaction>
</comment>
<sequence>MIDDTTKPALAILQPDWDGVKPENVDALMTLRSGGVSSGPYGDKEGIGGFNVGLYCGDVPVCVNMNRRLAAQLVPSDPKWLKQVHGNRVVDAEEAAPEEEADASTAITPNVVCVVQVADCLPVLIAEKNGKAVAAVHCGWRSLAGGILQNTIYRLRERVNDSEAQFIAWLGPRIGDSDFETGSDVLEAMKQTIDGAQVAFIEKSDGKYLCSLTTLARMALLQVGVEEVIEARHSTYANPDLFYSYRRDGKTGRHAAMIWIKG</sequence>
<gene>
    <name evidence="11" type="primary">pgeF</name>
    <name evidence="11" type="ORF">IAC56_06450</name>
</gene>
<dbReference type="PANTHER" id="PTHR30616">
    <property type="entry name" value="UNCHARACTERIZED PROTEIN YFIH"/>
    <property type="match status" value="1"/>
</dbReference>
<evidence type="ECO:0000313" key="11">
    <source>
        <dbReference type="EMBL" id="HIU37896.1"/>
    </source>
</evidence>
<comment type="catalytic activity">
    <reaction evidence="1">
        <text>inosine + phosphate = alpha-D-ribose 1-phosphate + hypoxanthine</text>
        <dbReference type="Rhea" id="RHEA:27646"/>
        <dbReference type="ChEBI" id="CHEBI:17368"/>
        <dbReference type="ChEBI" id="CHEBI:17596"/>
        <dbReference type="ChEBI" id="CHEBI:43474"/>
        <dbReference type="ChEBI" id="CHEBI:57720"/>
        <dbReference type="EC" id="2.4.2.1"/>
    </reaction>
    <physiologicalReaction direction="left-to-right" evidence="1">
        <dbReference type="Rhea" id="RHEA:27647"/>
    </physiologicalReaction>
</comment>
<dbReference type="GO" id="GO:0017061">
    <property type="term" value="F:S-methyl-5-thioadenosine phosphorylase activity"/>
    <property type="evidence" value="ECO:0007669"/>
    <property type="project" value="UniProtKB-EC"/>
</dbReference>
<reference evidence="11" key="1">
    <citation type="submission" date="2020-10" db="EMBL/GenBank/DDBJ databases">
        <authorList>
            <person name="Gilroy R."/>
        </authorList>
    </citation>
    <scope>NUCLEOTIDE SEQUENCE</scope>
    <source>
        <strain evidence="11">7463</strain>
    </source>
</reference>
<dbReference type="Gene3D" id="3.60.140.10">
    <property type="entry name" value="CNF1/YfiH-like putative cysteine hydrolases"/>
    <property type="match status" value="1"/>
</dbReference>
<evidence type="ECO:0000313" key="12">
    <source>
        <dbReference type="Proteomes" id="UP000824083"/>
    </source>
</evidence>
<comment type="catalytic activity">
    <reaction evidence="7">
        <text>adenosine + H2O + H(+) = inosine + NH4(+)</text>
        <dbReference type="Rhea" id="RHEA:24408"/>
        <dbReference type="ChEBI" id="CHEBI:15377"/>
        <dbReference type="ChEBI" id="CHEBI:15378"/>
        <dbReference type="ChEBI" id="CHEBI:16335"/>
        <dbReference type="ChEBI" id="CHEBI:17596"/>
        <dbReference type="ChEBI" id="CHEBI:28938"/>
        <dbReference type="EC" id="3.5.4.4"/>
    </reaction>
    <physiologicalReaction direction="left-to-right" evidence="7">
        <dbReference type="Rhea" id="RHEA:24409"/>
    </physiologicalReaction>
</comment>
<keyword evidence="5" id="KW-0378">Hydrolase</keyword>
<evidence type="ECO:0000256" key="7">
    <source>
        <dbReference type="ARBA" id="ARBA00047989"/>
    </source>
</evidence>
<comment type="catalytic activity">
    <reaction evidence="8">
        <text>adenosine + phosphate = alpha-D-ribose 1-phosphate + adenine</text>
        <dbReference type="Rhea" id="RHEA:27642"/>
        <dbReference type="ChEBI" id="CHEBI:16335"/>
        <dbReference type="ChEBI" id="CHEBI:16708"/>
        <dbReference type="ChEBI" id="CHEBI:43474"/>
        <dbReference type="ChEBI" id="CHEBI:57720"/>
        <dbReference type="EC" id="2.4.2.1"/>
    </reaction>
    <physiologicalReaction direction="left-to-right" evidence="8">
        <dbReference type="Rhea" id="RHEA:27643"/>
    </physiologicalReaction>
</comment>
<keyword evidence="3" id="KW-0808">Transferase</keyword>
<dbReference type="GO" id="GO:0005507">
    <property type="term" value="F:copper ion binding"/>
    <property type="evidence" value="ECO:0007669"/>
    <property type="project" value="TreeGrafter"/>
</dbReference>
<dbReference type="Proteomes" id="UP000824083">
    <property type="component" value="Unassembled WGS sequence"/>
</dbReference>
<proteinExistence type="inferred from homology"/>
<evidence type="ECO:0000256" key="9">
    <source>
        <dbReference type="ARBA" id="ARBA00049893"/>
    </source>
</evidence>
<dbReference type="Pfam" id="PF02578">
    <property type="entry name" value="Cu-oxidase_4"/>
    <property type="match status" value="1"/>
</dbReference>
<evidence type="ECO:0000256" key="6">
    <source>
        <dbReference type="ARBA" id="ARBA00022833"/>
    </source>
</evidence>
<dbReference type="SUPFAM" id="SSF64438">
    <property type="entry name" value="CNF1/YfiH-like putative cysteine hydrolases"/>
    <property type="match status" value="1"/>
</dbReference>
<dbReference type="InterPro" id="IPR011324">
    <property type="entry name" value="Cytotoxic_necrot_fac-like_cat"/>
</dbReference>
<keyword evidence="4" id="KW-0479">Metal-binding</keyword>
<name>A0A9D1IJS7_9BURK</name>
<evidence type="ECO:0000256" key="1">
    <source>
        <dbReference type="ARBA" id="ARBA00000553"/>
    </source>
</evidence>
<organism evidence="11 12">
    <name type="scientific">Candidatus Aphodousia faecigallinarum</name>
    <dbReference type="NCBI Taxonomy" id="2840677"/>
    <lineage>
        <taxon>Bacteria</taxon>
        <taxon>Pseudomonadati</taxon>
        <taxon>Pseudomonadota</taxon>
        <taxon>Betaproteobacteria</taxon>
        <taxon>Burkholderiales</taxon>
        <taxon>Sutterellaceae</taxon>
        <taxon>Sutterellaceae incertae sedis</taxon>
        <taxon>Candidatus Aphodousia</taxon>
    </lineage>
</organism>
<evidence type="ECO:0000256" key="10">
    <source>
        <dbReference type="RuleBase" id="RU361274"/>
    </source>
</evidence>
<dbReference type="AlphaFoldDB" id="A0A9D1IJS7"/>
<comment type="similarity">
    <text evidence="2 10">Belongs to the purine nucleoside phosphorylase YfiH/LACC1 family.</text>
</comment>
<dbReference type="NCBIfam" id="TIGR00726">
    <property type="entry name" value="peptidoglycan editing factor PgeF"/>
    <property type="match status" value="1"/>
</dbReference>
<dbReference type="InterPro" id="IPR003730">
    <property type="entry name" value="Cu_polyphenol_OxRdtase"/>
</dbReference>
<dbReference type="GO" id="GO:0016787">
    <property type="term" value="F:hydrolase activity"/>
    <property type="evidence" value="ECO:0007669"/>
    <property type="project" value="UniProtKB-KW"/>
</dbReference>
<comment type="caution">
    <text evidence="11">The sequence shown here is derived from an EMBL/GenBank/DDBJ whole genome shotgun (WGS) entry which is preliminary data.</text>
</comment>
<dbReference type="EMBL" id="DVMY01000101">
    <property type="protein sequence ID" value="HIU37896.1"/>
    <property type="molecule type" value="Genomic_DNA"/>
</dbReference>
<reference evidence="11" key="2">
    <citation type="journal article" date="2021" name="PeerJ">
        <title>Extensive microbial diversity within the chicken gut microbiome revealed by metagenomics and culture.</title>
        <authorList>
            <person name="Gilroy R."/>
            <person name="Ravi A."/>
            <person name="Getino M."/>
            <person name="Pursley I."/>
            <person name="Horton D.L."/>
            <person name="Alikhan N.F."/>
            <person name="Baker D."/>
            <person name="Gharbi K."/>
            <person name="Hall N."/>
            <person name="Watson M."/>
            <person name="Adriaenssens E.M."/>
            <person name="Foster-Nyarko E."/>
            <person name="Jarju S."/>
            <person name="Secka A."/>
            <person name="Antonio M."/>
            <person name="Oren A."/>
            <person name="Chaudhuri R.R."/>
            <person name="La Ragione R."/>
            <person name="Hildebrand F."/>
            <person name="Pallen M.J."/>
        </authorList>
    </citation>
    <scope>NUCLEOTIDE SEQUENCE</scope>
    <source>
        <strain evidence="11">7463</strain>
    </source>
</reference>
<evidence type="ECO:0000256" key="3">
    <source>
        <dbReference type="ARBA" id="ARBA00022679"/>
    </source>
</evidence>
<evidence type="ECO:0000256" key="2">
    <source>
        <dbReference type="ARBA" id="ARBA00007353"/>
    </source>
</evidence>
<evidence type="ECO:0000256" key="5">
    <source>
        <dbReference type="ARBA" id="ARBA00022801"/>
    </source>
</evidence>
<accession>A0A9D1IJS7</accession>
<dbReference type="PANTHER" id="PTHR30616:SF2">
    <property type="entry name" value="PURINE NUCLEOSIDE PHOSPHORYLASE LACC1"/>
    <property type="match status" value="1"/>
</dbReference>
<keyword evidence="6" id="KW-0862">Zinc</keyword>